<dbReference type="GO" id="GO:0003677">
    <property type="term" value="F:DNA binding"/>
    <property type="evidence" value="ECO:0007669"/>
    <property type="project" value="UniProtKB-KW"/>
</dbReference>
<keyword evidence="4" id="KW-1185">Reference proteome</keyword>
<dbReference type="PROSITE" id="PS50943">
    <property type="entry name" value="HTH_CROC1"/>
    <property type="match status" value="1"/>
</dbReference>
<dbReference type="Pfam" id="PF01381">
    <property type="entry name" value="HTH_3"/>
    <property type="match status" value="1"/>
</dbReference>
<dbReference type="PANTHER" id="PTHR46797:SF1">
    <property type="entry name" value="METHYLPHOSPHONATE SYNTHASE"/>
    <property type="match status" value="1"/>
</dbReference>
<dbReference type="CDD" id="cd00093">
    <property type="entry name" value="HTH_XRE"/>
    <property type="match status" value="1"/>
</dbReference>
<dbReference type="SMART" id="SM00530">
    <property type="entry name" value="HTH_XRE"/>
    <property type="match status" value="1"/>
</dbReference>
<evidence type="ECO:0000256" key="1">
    <source>
        <dbReference type="ARBA" id="ARBA00023125"/>
    </source>
</evidence>
<dbReference type="GO" id="GO:0005829">
    <property type="term" value="C:cytosol"/>
    <property type="evidence" value="ECO:0007669"/>
    <property type="project" value="TreeGrafter"/>
</dbReference>
<dbReference type="InterPro" id="IPR011051">
    <property type="entry name" value="RmlC_Cupin_sf"/>
</dbReference>
<comment type="caution">
    <text evidence="3">The sequence shown here is derived from an EMBL/GenBank/DDBJ whole genome shotgun (WGS) entry which is preliminary data.</text>
</comment>
<dbReference type="GO" id="GO:0003700">
    <property type="term" value="F:DNA-binding transcription factor activity"/>
    <property type="evidence" value="ECO:0007669"/>
    <property type="project" value="TreeGrafter"/>
</dbReference>
<dbReference type="PANTHER" id="PTHR46797">
    <property type="entry name" value="HTH-TYPE TRANSCRIPTIONAL REGULATOR"/>
    <property type="match status" value="1"/>
</dbReference>
<keyword evidence="1" id="KW-0238">DNA-binding</keyword>
<reference evidence="3" key="1">
    <citation type="journal article" date="2014" name="Int. J. Syst. Evol. Microbiol.">
        <title>Complete genome sequence of Corynebacterium casei LMG S-19264T (=DSM 44701T), isolated from a smear-ripened cheese.</title>
        <authorList>
            <consortium name="US DOE Joint Genome Institute (JGI-PGF)"/>
            <person name="Walter F."/>
            <person name="Albersmeier A."/>
            <person name="Kalinowski J."/>
            <person name="Ruckert C."/>
        </authorList>
    </citation>
    <scope>NUCLEOTIDE SEQUENCE</scope>
    <source>
        <strain evidence="3">CCM 7905</strain>
    </source>
</reference>
<sequence>MSEAAIEVGTTDSAAQMNVQMGLRLRGAREGAGMSLREMARRVNLSPSFISQVELGRTAPSVGTLYAIVTELGLSLDSLMAEDVAPHDLETAAPEPVSTSDDITGVSHALGGVQRSRVVPLPEVGSLPGLQRADERPELYLGGVRWERLTPDDDPNVEFLRVTYPSGTESCPADNLMNHGGKEYIHILSGRLEIQVAFARQVLGPGDSLHFDSSIPHRLSNPHDETCVAMWFVVGRQH</sequence>
<dbReference type="InterPro" id="IPR013096">
    <property type="entry name" value="Cupin_2"/>
</dbReference>
<name>A0A917G045_9NOCA</name>
<dbReference type="SUPFAM" id="SSF47413">
    <property type="entry name" value="lambda repressor-like DNA-binding domains"/>
    <property type="match status" value="1"/>
</dbReference>
<dbReference type="RefSeq" id="WP_188545902.1">
    <property type="nucleotide sequence ID" value="NZ_BMCU01000003.1"/>
</dbReference>
<dbReference type="AlphaFoldDB" id="A0A917G045"/>
<protein>
    <submittedName>
        <fullName evidence="3">Transcriptional regulator</fullName>
    </submittedName>
</protein>
<dbReference type="Proteomes" id="UP000654257">
    <property type="component" value="Unassembled WGS sequence"/>
</dbReference>
<evidence type="ECO:0000313" key="4">
    <source>
        <dbReference type="Proteomes" id="UP000654257"/>
    </source>
</evidence>
<accession>A0A917G045</accession>
<dbReference type="InterPro" id="IPR001387">
    <property type="entry name" value="Cro/C1-type_HTH"/>
</dbReference>
<dbReference type="SUPFAM" id="SSF51182">
    <property type="entry name" value="RmlC-like cupins"/>
    <property type="match status" value="1"/>
</dbReference>
<reference evidence="3" key="2">
    <citation type="submission" date="2020-09" db="EMBL/GenBank/DDBJ databases">
        <authorList>
            <person name="Sun Q."/>
            <person name="Sedlacek I."/>
        </authorList>
    </citation>
    <scope>NUCLEOTIDE SEQUENCE</scope>
    <source>
        <strain evidence="3">CCM 7905</strain>
    </source>
</reference>
<gene>
    <name evidence="3" type="ORF">GCM10007304_32950</name>
</gene>
<dbReference type="EMBL" id="BMCU01000003">
    <property type="protein sequence ID" value="GGG16243.1"/>
    <property type="molecule type" value="Genomic_DNA"/>
</dbReference>
<dbReference type="Pfam" id="PF07883">
    <property type="entry name" value="Cupin_2"/>
    <property type="match status" value="1"/>
</dbReference>
<dbReference type="Gene3D" id="1.10.260.40">
    <property type="entry name" value="lambda repressor-like DNA-binding domains"/>
    <property type="match status" value="1"/>
</dbReference>
<proteinExistence type="predicted"/>
<dbReference type="InterPro" id="IPR050807">
    <property type="entry name" value="TransReg_Diox_bact_type"/>
</dbReference>
<dbReference type="InterPro" id="IPR014710">
    <property type="entry name" value="RmlC-like_jellyroll"/>
</dbReference>
<evidence type="ECO:0000259" key="2">
    <source>
        <dbReference type="PROSITE" id="PS50943"/>
    </source>
</evidence>
<organism evidence="3 4">
    <name type="scientific">Rhodococcoides trifolii</name>
    <dbReference type="NCBI Taxonomy" id="908250"/>
    <lineage>
        <taxon>Bacteria</taxon>
        <taxon>Bacillati</taxon>
        <taxon>Actinomycetota</taxon>
        <taxon>Actinomycetes</taxon>
        <taxon>Mycobacteriales</taxon>
        <taxon>Nocardiaceae</taxon>
        <taxon>Rhodococcoides</taxon>
    </lineage>
</organism>
<dbReference type="InterPro" id="IPR010982">
    <property type="entry name" value="Lambda_DNA-bd_dom_sf"/>
</dbReference>
<feature type="domain" description="HTH cro/C1-type" evidence="2">
    <location>
        <begin position="25"/>
        <end position="79"/>
    </location>
</feature>
<dbReference type="Gene3D" id="2.60.120.10">
    <property type="entry name" value="Jelly Rolls"/>
    <property type="match status" value="1"/>
</dbReference>
<dbReference type="CDD" id="cd02209">
    <property type="entry name" value="cupin_XRE_C"/>
    <property type="match status" value="1"/>
</dbReference>
<evidence type="ECO:0000313" key="3">
    <source>
        <dbReference type="EMBL" id="GGG16243.1"/>
    </source>
</evidence>